<dbReference type="InterPro" id="IPR050698">
    <property type="entry name" value="MBL"/>
</dbReference>
<evidence type="ECO:0000313" key="4">
    <source>
        <dbReference type="EMBL" id="KRG29802.1"/>
    </source>
</evidence>
<dbReference type="Gene3D" id="3.40.50.10890">
    <property type="match status" value="1"/>
</dbReference>
<dbReference type="Pfam" id="PF00753">
    <property type="entry name" value="Lactamase_B"/>
    <property type="match status" value="1"/>
</dbReference>
<feature type="domain" description="Metallo-beta-lactamase" evidence="2">
    <location>
        <begin position="18"/>
        <end position="248"/>
    </location>
</feature>
<dbReference type="Pfam" id="PF07521">
    <property type="entry name" value="RMMBL"/>
    <property type="match status" value="1"/>
</dbReference>
<dbReference type="SUPFAM" id="SSF56281">
    <property type="entry name" value="Metallo-hydrolase/oxidoreductase"/>
    <property type="match status" value="1"/>
</dbReference>
<dbReference type="InterPro" id="IPR011108">
    <property type="entry name" value="RMMBL"/>
</dbReference>
<reference evidence="4" key="1">
    <citation type="submission" date="2015-10" db="EMBL/GenBank/DDBJ databases">
        <title>Draft genome sequence of Salegentibacter mishustinae KCTC 12263.</title>
        <authorList>
            <person name="Lin W."/>
            <person name="Zheng Q."/>
        </authorList>
    </citation>
    <scope>NUCLEOTIDE SEQUENCE [LARGE SCALE GENOMIC DNA]</scope>
    <source>
        <strain evidence="4">KCTC 12263</strain>
    </source>
</reference>
<feature type="domain" description="Beta-Casp" evidence="3">
    <location>
        <begin position="253"/>
        <end position="372"/>
    </location>
</feature>
<keyword evidence="1 4" id="KW-0378">Hydrolase</keyword>
<dbReference type="InterPro" id="IPR001279">
    <property type="entry name" value="Metallo-B-lactamas"/>
</dbReference>
<dbReference type="GO" id="GO:0016787">
    <property type="term" value="F:hydrolase activity"/>
    <property type="evidence" value="ECO:0007669"/>
    <property type="project" value="UniProtKB-KW"/>
</dbReference>
<dbReference type="AlphaFoldDB" id="A0A0Q9ZJH9"/>
<dbReference type="RefSeq" id="WP_037314473.1">
    <property type="nucleotide sequence ID" value="NZ_BMWR01000010.1"/>
</dbReference>
<accession>A0A0Q9ZJH9</accession>
<evidence type="ECO:0000313" key="5">
    <source>
        <dbReference type="Proteomes" id="UP000051643"/>
    </source>
</evidence>
<dbReference type="Proteomes" id="UP000051643">
    <property type="component" value="Unassembled WGS sequence"/>
</dbReference>
<keyword evidence="5" id="KW-1185">Reference proteome</keyword>
<evidence type="ECO:0000259" key="2">
    <source>
        <dbReference type="SMART" id="SM00849"/>
    </source>
</evidence>
<gene>
    <name evidence="4" type="ORF">APR42_15310</name>
</gene>
<dbReference type="PANTHER" id="PTHR11203">
    <property type="entry name" value="CLEAVAGE AND POLYADENYLATION SPECIFICITY FACTOR FAMILY MEMBER"/>
    <property type="match status" value="1"/>
</dbReference>
<dbReference type="InterPro" id="IPR036866">
    <property type="entry name" value="RibonucZ/Hydroxyglut_hydro"/>
</dbReference>
<protein>
    <submittedName>
        <fullName evidence="4">MBL fold metallo-hydrolase</fullName>
    </submittedName>
</protein>
<dbReference type="CDD" id="cd16295">
    <property type="entry name" value="TTHA0252-CPSF-like_MBL-fold"/>
    <property type="match status" value="1"/>
</dbReference>
<dbReference type="SMART" id="SM01027">
    <property type="entry name" value="Beta-Casp"/>
    <property type="match status" value="1"/>
</dbReference>
<organism evidence="4 5">
    <name type="scientific">Salegentibacter mishustinae</name>
    <dbReference type="NCBI Taxonomy" id="270918"/>
    <lineage>
        <taxon>Bacteria</taxon>
        <taxon>Pseudomonadati</taxon>
        <taxon>Bacteroidota</taxon>
        <taxon>Flavobacteriia</taxon>
        <taxon>Flavobacteriales</taxon>
        <taxon>Flavobacteriaceae</taxon>
        <taxon>Salegentibacter</taxon>
    </lineage>
</organism>
<name>A0A0Q9ZJH9_9FLAO</name>
<evidence type="ECO:0000259" key="3">
    <source>
        <dbReference type="SMART" id="SM01027"/>
    </source>
</evidence>
<dbReference type="PANTHER" id="PTHR11203:SF37">
    <property type="entry name" value="INTEGRATOR COMPLEX SUBUNIT 11"/>
    <property type="match status" value="1"/>
</dbReference>
<proteinExistence type="predicted"/>
<dbReference type="Gene3D" id="3.60.15.10">
    <property type="entry name" value="Ribonuclease Z/Hydroxyacylglutathione hydrolase-like"/>
    <property type="match status" value="1"/>
</dbReference>
<dbReference type="OrthoDB" id="9803916at2"/>
<comment type="caution">
    <text evidence="4">The sequence shown here is derived from an EMBL/GenBank/DDBJ whole genome shotgun (WGS) entry which is preliminary data.</text>
</comment>
<dbReference type="STRING" id="270918.APR42_15310"/>
<dbReference type="SMART" id="SM00849">
    <property type="entry name" value="Lactamase_B"/>
    <property type="match status" value="1"/>
</dbReference>
<dbReference type="EMBL" id="LKTP01000004">
    <property type="protein sequence ID" value="KRG29802.1"/>
    <property type="molecule type" value="Genomic_DNA"/>
</dbReference>
<sequence length="458" mass="52212">MKNKKINIHFLGAAGTVTGSKYLVDTGDRKILIDCGLFQGLKELRLKNWEYPPVNVGDIDAVLLTHGHMDHTGYLPRLVKQGFKGPIYGTNPTLDIAKIILNDSAKIQEQEAERANKEGYSKHNPAEPLYDLNDVEKTIPHFKGIPQSQWIPLFDGIRARFQYNGHILGATYIELDVHRKRFVFSGDIGRTNDLLLFPPLKPKKADVLFIESTYGGRFHPDEVEALPQIEKLVNDTINRGGSLFVPSFSVERAQLMMLIFWKLLKEKKIPKIQMIMDSPMGASVLELFHRTRDWHRLEDNECDEMCSHFTVVSSYRETMELRTDNKPKIVIAGSGMLTGGRMLNYLETQAQNPNNTLLFVGYQAEGTRGRKLLEGDKELKVYGKWVPFDMEVAEIEGLSAHADHAELMDWMDKIKNKPERIFIVHGEKESAEALQKGIKETYGWDAEIPQLYTIEEIE</sequence>
<dbReference type="GO" id="GO:0004521">
    <property type="term" value="F:RNA endonuclease activity"/>
    <property type="evidence" value="ECO:0007669"/>
    <property type="project" value="TreeGrafter"/>
</dbReference>
<evidence type="ECO:0000256" key="1">
    <source>
        <dbReference type="ARBA" id="ARBA00022801"/>
    </source>
</evidence>
<dbReference type="InterPro" id="IPR022712">
    <property type="entry name" value="Beta_Casp"/>
</dbReference>
<dbReference type="Pfam" id="PF10996">
    <property type="entry name" value="Beta-Casp"/>
    <property type="match status" value="1"/>
</dbReference>